<keyword evidence="1" id="KW-1133">Transmembrane helix</keyword>
<evidence type="ECO:0000259" key="2">
    <source>
        <dbReference type="Pfam" id="PF22150"/>
    </source>
</evidence>
<dbReference type="InterPro" id="IPR054402">
    <property type="entry name" value="Tt1218-like_dom"/>
</dbReference>
<accession>A0A1X9NR23</accession>
<sequence length="164" mass="17444">MKKTMSGFSLLEVMITVFILAIGILGVSGMQLASLKGNQGAYHRSQANFLAADILDRMRANADGFANDDYDGIDTGSSSASKPTCIDSDNGCDSASIAAYDIHEWLLKFPSNASTGLIPGSKGTVETNGLTGITTVKVEWPEIEWVDGEKSSVTKSVDVTVRLF</sequence>
<gene>
    <name evidence="3" type="ORF">BST96_01130</name>
</gene>
<dbReference type="STRING" id="716816.BST96_01130"/>
<name>A0A1X9NR23_9GAMM</name>
<dbReference type="Proteomes" id="UP000193450">
    <property type="component" value="Chromosome"/>
</dbReference>
<dbReference type="NCBIfam" id="TIGR02532">
    <property type="entry name" value="IV_pilin_GFxxxE"/>
    <property type="match status" value="1"/>
</dbReference>
<dbReference type="NCBIfam" id="TIGR02523">
    <property type="entry name" value="type_IV_pilV"/>
    <property type="match status" value="1"/>
</dbReference>
<reference evidence="3 4" key="1">
    <citation type="submission" date="2016-11" db="EMBL/GenBank/DDBJ databases">
        <title>Trade-off between light-utilization and light-protection in marine flavobacteria.</title>
        <authorList>
            <person name="Kumagai Y."/>
        </authorList>
    </citation>
    <scope>NUCLEOTIDE SEQUENCE [LARGE SCALE GENOMIC DNA]</scope>
    <source>
        <strain evidence="3 4">NBRC 107125</strain>
    </source>
</reference>
<dbReference type="PROSITE" id="PS00409">
    <property type="entry name" value="PROKAR_NTER_METHYL"/>
    <property type="match status" value="1"/>
</dbReference>
<dbReference type="Pfam" id="PF07963">
    <property type="entry name" value="N_methyl"/>
    <property type="match status" value="1"/>
</dbReference>
<evidence type="ECO:0000313" key="4">
    <source>
        <dbReference type="Proteomes" id="UP000193450"/>
    </source>
</evidence>
<dbReference type="InterPro" id="IPR012902">
    <property type="entry name" value="N_methyl_site"/>
</dbReference>
<keyword evidence="4" id="KW-1185">Reference proteome</keyword>
<proteinExistence type="predicted"/>
<feature type="domain" description="Type IV pilin Tt1218-like" evidence="2">
    <location>
        <begin position="30"/>
        <end position="102"/>
    </location>
</feature>
<dbReference type="AlphaFoldDB" id="A0A1X9NR23"/>
<dbReference type="EMBL" id="CP019343">
    <property type="protein sequence ID" value="ARN76253.1"/>
    <property type="molecule type" value="Genomic_DNA"/>
</dbReference>
<dbReference type="InterPro" id="IPR013362">
    <property type="entry name" value="Pilus_4_PilV"/>
</dbReference>
<dbReference type="Pfam" id="PF22150">
    <property type="entry name" value="Tt1218-like"/>
    <property type="match status" value="1"/>
</dbReference>
<protein>
    <submittedName>
        <fullName evidence="3">Type IV pilus modification protein PilV</fullName>
    </submittedName>
</protein>
<keyword evidence="1" id="KW-0472">Membrane</keyword>
<organism evidence="3 4">
    <name type="scientific">Oceanicoccus sagamiensis</name>
    <dbReference type="NCBI Taxonomy" id="716816"/>
    <lineage>
        <taxon>Bacteria</taxon>
        <taxon>Pseudomonadati</taxon>
        <taxon>Pseudomonadota</taxon>
        <taxon>Gammaproteobacteria</taxon>
        <taxon>Cellvibrionales</taxon>
        <taxon>Spongiibacteraceae</taxon>
        <taxon>Oceanicoccus</taxon>
    </lineage>
</organism>
<dbReference type="KEGG" id="osg:BST96_01130"/>
<feature type="transmembrane region" description="Helical" evidence="1">
    <location>
        <begin position="6"/>
        <end position="27"/>
    </location>
</feature>
<evidence type="ECO:0000313" key="3">
    <source>
        <dbReference type="EMBL" id="ARN76253.1"/>
    </source>
</evidence>
<evidence type="ECO:0000256" key="1">
    <source>
        <dbReference type="SAM" id="Phobius"/>
    </source>
</evidence>
<keyword evidence="1" id="KW-0812">Transmembrane</keyword>